<feature type="active site" description="Schiff-base intermediate with substrate" evidence="9">
    <location>
        <position position="309"/>
    </location>
</feature>
<evidence type="ECO:0000313" key="16">
    <source>
        <dbReference type="Proteomes" id="UP001151081"/>
    </source>
</evidence>
<evidence type="ECO:0000256" key="4">
    <source>
        <dbReference type="ARBA" id="ARBA00020771"/>
    </source>
</evidence>
<evidence type="ECO:0000256" key="9">
    <source>
        <dbReference type="PIRSR" id="PIRSR001415-1"/>
    </source>
</evidence>
<keyword evidence="6 12" id="KW-0456">Lyase</keyword>
<feature type="binding site" evidence="10">
    <location>
        <position position="374"/>
    </location>
    <ligand>
        <name>5-aminolevulinate</name>
        <dbReference type="ChEBI" id="CHEBI:356416"/>
        <label>2</label>
    </ligand>
</feature>
<feature type="active site" description="Schiff-base intermediate with substrate" evidence="9">
    <location>
        <position position="256"/>
    </location>
</feature>
<dbReference type="SMART" id="SM01004">
    <property type="entry name" value="ALAD"/>
    <property type="match status" value="1"/>
</dbReference>
<dbReference type="FunFam" id="3.20.20.70:FF:000019">
    <property type="entry name" value="Delta-aminolevulinic acid dehydratase"/>
    <property type="match status" value="1"/>
</dbReference>
<name>A0A9X3X2Z8_9BACT</name>
<dbReference type="InterPro" id="IPR030656">
    <property type="entry name" value="ALAD_AS"/>
</dbReference>
<dbReference type="AlphaFoldDB" id="A0A9X3X2Z8"/>
<keyword evidence="16" id="KW-1185">Reference proteome</keyword>
<evidence type="ECO:0000256" key="10">
    <source>
        <dbReference type="PIRSR" id="PIRSR001415-2"/>
    </source>
</evidence>
<comment type="similarity">
    <text evidence="2 13">Belongs to the ALAD family.</text>
</comment>
<feature type="binding site" evidence="10">
    <location>
        <position position="266"/>
    </location>
    <ligand>
        <name>5-aminolevulinate</name>
        <dbReference type="ChEBI" id="CHEBI:356416"/>
        <label>1</label>
    </ligand>
</feature>
<dbReference type="SUPFAM" id="SSF51569">
    <property type="entry name" value="Aldolase"/>
    <property type="match status" value="1"/>
</dbReference>
<accession>A0A9X3X2Z8</accession>
<evidence type="ECO:0000256" key="12">
    <source>
        <dbReference type="RuleBase" id="RU000515"/>
    </source>
</evidence>
<feature type="region of interest" description="Disordered" evidence="14">
    <location>
        <begin position="1"/>
        <end position="36"/>
    </location>
</feature>
<dbReference type="EC" id="4.2.1.24" evidence="3 12"/>
<dbReference type="GO" id="GO:0005829">
    <property type="term" value="C:cytosol"/>
    <property type="evidence" value="ECO:0007669"/>
    <property type="project" value="TreeGrafter"/>
</dbReference>
<protein>
    <recommendedName>
        <fullName evidence="4 12">Delta-aminolevulinic acid dehydratase</fullName>
        <ecNumber evidence="3 12">4.2.1.24</ecNumber>
    </recommendedName>
</protein>
<evidence type="ECO:0000256" key="3">
    <source>
        <dbReference type="ARBA" id="ARBA00012053"/>
    </source>
</evidence>
<dbReference type="Gene3D" id="3.20.20.70">
    <property type="entry name" value="Aldolase class I"/>
    <property type="match status" value="1"/>
</dbReference>
<dbReference type="Pfam" id="PF00490">
    <property type="entry name" value="ALAD"/>
    <property type="match status" value="1"/>
</dbReference>
<gene>
    <name evidence="15" type="primary">hemB</name>
    <name evidence="15" type="ORF">KEG57_12160</name>
</gene>
<proteinExistence type="inferred from homology"/>
<organism evidence="15 16">
    <name type="scientific">Polyangium jinanense</name>
    <dbReference type="NCBI Taxonomy" id="2829994"/>
    <lineage>
        <taxon>Bacteria</taxon>
        <taxon>Pseudomonadati</taxon>
        <taxon>Myxococcota</taxon>
        <taxon>Polyangia</taxon>
        <taxon>Polyangiales</taxon>
        <taxon>Polyangiaceae</taxon>
        <taxon>Polyangium</taxon>
    </lineage>
</organism>
<dbReference type="NCBIfam" id="NF006762">
    <property type="entry name" value="PRK09283.1"/>
    <property type="match status" value="1"/>
</dbReference>
<dbReference type="PANTHER" id="PTHR11458:SF0">
    <property type="entry name" value="DELTA-AMINOLEVULINIC ACID DEHYDRATASE"/>
    <property type="match status" value="1"/>
</dbReference>
<feature type="binding site" evidence="10">
    <location>
        <position position="335"/>
    </location>
    <ligand>
        <name>5-aminolevulinate</name>
        <dbReference type="ChEBI" id="CHEBI:356416"/>
        <label>2</label>
    </ligand>
</feature>
<evidence type="ECO:0000256" key="2">
    <source>
        <dbReference type="ARBA" id="ARBA00008055"/>
    </source>
</evidence>
<dbReference type="Proteomes" id="UP001151081">
    <property type="component" value="Unassembled WGS sequence"/>
</dbReference>
<sequence length="384" mass="41238">MDPLFGNAIPLPARKKGATPEEDASRPGRARTIHPPRRDRCALSQSIERVDALQWPLVFPTERPRRLRRSSAIRSLVRETSLAPSDFVLPLFFNEVLDEARPVSTMPGVSQLPVAAAADQARLARSLGLGGIILFGLPRTKDASGSSAYDPNGPVPRAVAAMKDAVPDLLVITDVCVDEYTDHGHCGILRPGPRGHLEVDNDATLEVLAKTAVVHAAAGADIVAPSDMMDGRVDALRRALDGTGHESTAILSYAVKYASSFYGPFREAADCAPKFGDRAGYQMDPANTREALREARLDEEEGADLLMVKPALPYLDVIAKVRAASPLPLGAYNVSGEYAMIKAASAAGMIDEKRAVLELLTSIRRAGADFILTYHAVDAARWLG</sequence>
<evidence type="ECO:0000313" key="15">
    <source>
        <dbReference type="EMBL" id="MDC3981258.1"/>
    </source>
</evidence>
<evidence type="ECO:0000256" key="5">
    <source>
        <dbReference type="ARBA" id="ARBA00023133"/>
    </source>
</evidence>
<dbReference type="EMBL" id="JAGTJJ010000004">
    <property type="protein sequence ID" value="MDC3981258.1"/>
    <property type="molecule type" value="Genomic_DNA"/>
</dbReference>
<feature type="binding site" evidence="10">
    <location>
        <position position="278"/>
    </location>
    <ligand>
        <name>5-aminolevulinate</name>
        <dbReference type="ChEBI" id="CHEBI:356416"/>
        <label>1</label>
    </ligand>
</feature>
<evidence type="ECO:0000256" key="6">
    <source>
        <dbReference type="ARBA" id="ARBA00023239"/>
    </source>
</evidence>
<dbReference type="PROSITE" id="PS00169">
    <property type="entry name" value="D_ALA_DEHYDRATASE"/>
    <property type="match status" value="1"/>
</dbReference>
<dbReference type="PIRSF" id="PIRSF001415">
    <property type="entry name" value="Porphbilin_synth"/>
    <property type="match status" value="1"/>
</dbReference>
<evidence type="ECO:0000256" key="14">
    <source>
        <dbReference type="SAM" id="MobiDB-lite"/>
    </source>
</evidence>
<comment type="catalytic activity">
    <reaction evidence="8 12">
        <text>2 5-aminolevulinate = porphobilinogen + 2 H2O + H(+)</text>
        <dbReference type="Rhea" id="RHEA:24064"/>
        <dbReference type="ChEBI" id="CHEBI:15377"/>
        <dbReference type="ChEBI" id="CHEBI:15378"/>
        <dbReference type="ChEBI" id="CHEBI:58126"/>
        <dbReference type="ChEBI" id="CHEBI:356416"/>
        <dbReference type="EC" id="4.2.1.24"/>
    </reaction>
</comment>
<keyword evidence="11" id="KW-0479">Metal-binding</keyword>
<keyword evidence="5" id="KW-0350">Heme biosynthesis</keyword>
<reference evidence="15 16" key="1">
    <citation type="submission" date="2021-04" db="EMBL/GenBank/DDBJ databases">
        <title>Genome analysis of Polyangium sp.</title>
        <authorList>
            <person name="Li Y."/>
            <person name="Wang J."/>
        </authorList>
    </citation>
    <scope>NUCLEOTIDE SEQUENCE [LARGE SCALE GENOMIC DNA]</scope>
    <source>
        <strain evidence="15 16">SDU14</strain>
    </source>
</reference>
<evidence type="ECO:0000256" key="11">
    <source>
        <dbReference type="PIRSR" id="PIRSR001415-5"/>
    </source>
</evidence>
<dbReference type="GO" id="GO:0006783">
    <property type="term" value="P:heme biosynthetic process"/>
    <property type="evidence" value="ECO:0007669"/>
    <property type="project" value="UniProtKB-KW"/>
</dbReference>
<dbReference type="CDD" id="cd00384">
    <property type="entry name" value="ALAD_PBGS"/>
    <property type="match status" value="1"/>
</dbReference>
<dbReference type="GO" id="GO:0008270">
    <property type="term" value="F:zinc ion binding"/>
    <property type="evidence" value="ECO:0007669"/>
    <property type="project" value="TreeGrafter"/>
</dbReference>
<dbReference type="PANTHER" id="PTHR11458">
    <property type="entry name" value="DELTA-AMINOLEVULINIC ACID DEHYDRATASE"/>
    <property type="match status" value="1"/>
</dbReference>
<evidence type="ECO:0000256" key="1">
    <source>
        <dbReference type="ARBA" id="ARBA00004694"/>
    </source>
</evidence>
<dbReference type="InterPro" id="IPR001731">
    <property type="entry name" value="ALAD"/>
</dbReference>
<comment type="subunit">
    <text evidence="12">Homooctamer.</text>
</comment>
<keyword evidence="11" id="KW-0460">Magnesium</keyword>
<evidence type="ECO:0000256" key="7">
    <source>
        <dbReference type="ARBA" id="ARBA00023244"/>
    </source>
</evidence>
<dbReference type="GO" id="GO:0004655">
    <property type="term" value="F:porphobilinogen synthase activity"/>
    <property type="evidence" value="ECO:0007669"/>
    <property type="project" value="UniProtKB-EC"/>
</dbReference>
<evidence type="ECO:0000256" key="13">
    <source>
        <dbReference type="RuleBase" id="RU004161"/>
    </source>
</evidence>
<comment type="pathway">
    <text evidence="1">Porphyrin-containing compound metabolism; protoporphyrin-IX biosynthesis; coproporphyrinogen-III from 5-aminolevulinate: step 1/4.</text>
</comment>
<evidence type="ECO:0000256" key="8">
    <source>
        <dbReference type="ARBA" id="ARBA00047651"/>
    </source>
</evidence>
<dbReference type="InterPro" id="IPR013785">
    <property type="entry name" value="Aldolase_TIM"/>
</dbReference>
<keyword evidence="7 12" id="KW-0627">Porphyrin biosynthesis</keyword>
<feature type="binding site" evidence="11">
    <location>
        <position position="294"/>
    </location>
    <ligand>
        <name>Mg(2+)</name>
        <dbReference type="ChEBI" id="CHEBI:18420"/>
    </ligand>
</feature>
<dbReference type="PRINTS" id="PR00144">
    <property type="entry name" value="DALDHYDRTASE"/>
</dbReference>
<comment type="caution">
    <text evidence="15">The sequence shown here is derived from an EMBL/GenBank/DDBJ whole genome shotgun (WGS) entry which is preliminary data.</text>
</comment>